<dbReference type="GeneID" id="80517666"/>
<reference evidence="1" key="2">
    <citation type="journal article" date="2018" name="Nat. Commun.">
        <title>Tailed giant Tupanvirus possesses the most complete translational apparatus of the known virosphere.</title>
        <authorList>
            <person name="Abrahao J."/>
            <person name="Silva L."/>
            <person name="Silva L.S."/>
            <person name="Khalil J.Y.B."/>
            <person name="Rodrigues R."/>
            <person name="Arantes T."/>
            <person name="Assis F."/>
            <person name="Boratto P."/>
            <person name="Andrade M."/>
            <person name="Kroon E.G."/>
            <person name="Ribeiro B."/>
            <person name="Bergier I."/>
            <person name="Seligmann H."/>
            <person name="Ghigo E."/>
            <person name="Colson P."/>
            <person name="Levasseur A."/>
            <person name="Kroemer G."/>
            <person name="Raoult D."/>
            <person name="La Scola B."/>
        </authorList>
    </citation>
    <scope>NUCLEOTIDE SEQUENCE [LARGE SCALE GENOMIC DNA]</scope>
    <source>
        <strain evidence="1">Deep ocean</strain>
    </source>
</reference>
<reference evidence="1" key="1">
    <citation type="submission" date="2017-06" db="EMBL/GenBank/DDBJ databases">
        <authorList>
            <person name="Assis F.L."/>
            <person name="Abrahao J.S."/>
            <person name="Silva L."/>
            <person name="Khalil J.B."/>
            <person name="Rodrigues R."/>
            <person name="Silva L.S."/>
            <person name="Boratto P."/>
            <person name="Andrade M."/>
            <person name="Kroon E.G."/>
            <person name="Ribeiro B."/>
            <person name="Bergier I."/>
            <person name="Seligmann H."/>
            <person name="Ghigo E."/>
            <person name="Colson P."/>
            <person name="Levasseur A."/>
            <person name="Raoult D."/>
            <person name="Scola B.L."/>
        </authorList>
    </citation>
    <scope>NUCLEOTIDE SEQUENCE</scope>
    <source>
        <strain evidence="1">Deep ocean</strain>
    </source>
</reference>
<evidence type="ECO:0000313" key="1">
    <source>
        <dbReference type="EMBL" id="QKU34348.1"/>
    </source>
</evidence>
<dbReference type="Pfam" id="PF19164">
    <property type="entry name" value="DUF5846"/>
    <property type="match status" value="1"/>
</dbReference>
<dbReference type="RefSeq" id="YP_010780975.1">
    <property type="nucleotide sequence ID" value="NC_075038.1"/>
</dbReference>
<accession>A0A6N1NR89</accession>
<organism evidence="1">
    <name type="scientific">Tupanvirus deep ocean</name>
    <dbReference type="NCBI Taxonomy" id="2126984"/>
    <lineage>
        <taxon>Viruses</taxon>
        <taxon>Varidnaviria</taxon>
        <taxon>Bamfordvirae</taxon>
        <taxon>Nucleocytoviricota</taxon>
        <taxon>Megaviricetes</taxon>
        <taxon>Imitervirales</taxon>
        <taxon>Mimiviridae</taxon>
        <taxon>Megamimivirinae</taxon>
        <taxon>Tupanvirus</taxon>
        <taxon>Tupanvirus altamarinense</taxon>
    </lineage>
</organism>
<name>A0A6N1NR89_9VIRU</name>
<dbReference type="InterPro" id="IPR043886">
    <property type="entry name" value="DUF5846"/>
</dbReference>
<proteinExistence type="predicted"/>
<dbReference type="KEGG" id="vg:80517666"/>
<sequence length="255" mass="29818">MLRNLKTIFLMKYRINILMLSLSSKQMTHSKKTATKYYLTHGVANPEPEKILKILQDGYLYANRHTGQYGLFYGETLDHVYLSLLGDENVSFAPNGVNFIFDTSILYKKKFRYAFNWIGNDIEKSIKVNPKYDNVDQILDIINQHIVNIDPSSTARKLTSHEILIKDKINLHEYLVAMCCISNLTTEIINYIRTNYPKVILIENPPNSAIELTYLLKNNKIKHKYKKYKSKYLNLKKEINKNQFIVKNFLPSNKL</sequence>
<dbReference type="EMBL" id="MF405918">
    <property type="protein sequence ID" value="QKU34348.1"/>
    <property type="molecule type" value="Genomic_DNA"/>
</dbReference>
<protein>
    <submittedName>
        <fullName evidence="1">Uncharacterized protein</fullName>
    </submittedName>
</protein>